<dbReference type="GO" id="GO:0008175">
    <property type="term" value="F:tRNA methyltransferase activity"/>
    <property type="evidence" value="ECO:0007669"/>
    <property type="project" value="TreeGrafter"/>
</dbReference>
<dbReference type="GO" id="GO:0031591">
    <property type="term" value="P:wybutosine biosynthetic process"/>
    <property type="evidence" value="ECO:0007669"/>
    <property type="project" value="TreeGrafter"/>
</dbReference>
<keyword evidence="11" id="KW-0720">Serine protease</keyword>
<evidence type="ECO:0000313" key="19">
    <source>
        <dbReference type="Proteomes" id="UP000055024"/>
    </source>
</evidence>
<evidence type="ECO:0000256" key="15">
    <source>
        <dbReference type="ARBA" id="ARBA00065540"/>
    </source>
</evidence>
<comment type="catalytic activity">
    <reaction evidence="12 17">
        <text>Hydrolysis of proteins to small peptides in the presence of ATP and magnesium. alpha-casein is the usual test substrate. In the absence of ATP, only oligopeptides shorter than five residues are hydrolyzed (such as succinyl-Leu-Tyr-|-NHMec, and Leu-Tyr-Leu-|-Tyr-Trp, in which cleavage of the -Tyr-|-Leu- and -Tyr-|-Trp bonds also occurs).</text>
        <dbReference type="EC" id="3.4.21.92"/>
    </reaction>
</comment>
<dbReference type="Pfam" id="PF24681">
    <property type="entry name" value="Kelch_KLHDC2_KLHL20_DRC7"/>
    <property type="match status" value="1"/>
</dbReference>
<evidence type="ECO:0000256" key="8">
    <source>
        <dbReference type="ARBA" id="ARBA00022691"/>
    </source>
</evidence>
<gene>
    <name evidence="18" type="primary">CLPP</name>
    <name evidence="18" type="ORF">T11_11880</name>
</gene>
<dbReference type="InterPro" id="IPR001907">
    <property type="entry name" value="ClpP"/>
</dbReference>
<dbReference type="GO" id="GO:0004252">
    <property type="term" value="F:serine-type endopeptidase activity"/>
    <property type="evidence" value="ECO:0007669"/>
    <property type="project" value="UniProtKB-EC"/>
</dbReference>
<reference evidence="18 19" key="1">
    <citation type="submission" date="2015-01" db="EMBL/GenBank/DDBJ databases">
        <title>Evolution of Trichinella species and genotypes.</title>
        <authorList>
            <person name="Korhonen P.K."/>
            <person name="Edoardo P."/>
            <person name="Giuseppe L.R."/>
            <person name="Gasser R.B."/>
        </authorList>
    </citation>
    <scope>NUCLEOTIDE SEQUENCE [LARGE SCALE GENOMIC DNA]</scope>
    <source>
        <strain evidence="18">ISS1029</strain>
    </source>
</reference>
<comment type="similarity">
    <text evidence="3">Belongs to the peptidase S14 family.</text>
</comment>
<evidence type="ECO:0000256" key="14">
    <source>
        <dbReference type="ARBA" id="ARBA00059384"/>
    </source>
</evidence>
<comment type="similarity">
    <text evidence="4">Belongs to the methyltransferase superfamily. LCMT family.</text>
</comment>
<dbReference type="GO" id="GO:0006508">
    <property type="term" value="P:proteolysis"/>
    <property type="evidence" value="ECO:0007669"/>
    <property type="project" value="UniProtKB-KW"/>
</dbReference>
<comment type="function">
    <text evidence="14">Clp cleaves peptides in various proteins in a process that requires ATP hydrolysis. Clp may be responsible for a fairly general and central housekeeping function rather than for the degradation of specific substrates.</text>
</comment>
<dbReference type="InterPro" id="IPR015915">
    <property type="entry name" value="Kelch-typ_b-propeller"/>
</dbReference>
<evidence type="ECO:0000256" key="1">
    <source>
        <dbReference type="ARBA" id="ARBA00001806"/>
    </source>
</evidence>
<comment type="pathway">
    <text evidence="2">tRNA modification; wybutosine-tRNA(Phe) biosynthesis.</text>
</comment>
<dbReference type="SUPFAM" id="SSF50965">
    <property type="entry name" value="Galactose oxidase, central domain"/>
    <property type="match status" value="1"/>
</dbReference>
<proteinExistence type="inferred from homology"/>
<dbReference type="InterPro" id="IPR011043">
    <property type="entry name" value="Gal_Oxase/kelch_b-propeller"/>
</dbReference>
<evidence type="ECO:0000313" key="18">
    <source>
        <dbReference type="EMBL" id="KRZ06823.1"/>
    </source>
</evidence>
<evidence type="ECO:0000256" key="9">
    <source>
        <dbReference type="ARBA" id="ARBA00022694"/>
    </source>
</evidence>
<evidence type="ECO:0000256" key="16">
    <source>
        <dbReference type="PROSITE-ProRule" id="PRU10085"/>
    </source>
</evidence>
<comment type="catalytic activity">
    <reaction evidence="1">
        <text>7-[(3S)-3-amino-3-carboxypropyl]wyosine(37) in tRNA(Phe) + S-adenosyl-L-methionine = 7-[(3S)-(3-amino-3-methoxycarbonyl)propyl]wyosine(37) in tRNA(Phe) + S-adenosyl-L-homocysteine</text>
        <dbReference type="Rhea" id="RHEA:36903"/>
        <dbReference type="Rhea" id="RHEA-COMP:10379"/>
        <dbReference type="Rhea" id="RHEA-COMP:11844"/>
        <dbReference type="ChEBI" id="CHEBI:57856"/>
        <dbReference type="ChEBI" id="CHEBI:59789"/>
        <dbReference type="ChEBI" id="CHEBI:73543"/>
        <dbReference type="ChEBI" id="CHEBI:74275"/>
        <dbReference type="EC" id="2.1.1.290"/>
    </reaction>
</comment>
<dbReference type="NCBIfam" id="NF001368">
    <property type="entry name" value="PRK00277.1"/>
    <property type="match status" value="1"/>
</dbReference>
<evidence type="ECO:0000256" key="7">
    <source>
        <dbReference type="ARBA" id="ARBA00022679"/>
    </source>
</evidence>
<keyword evidence="5" id="KW-0489">Methyltransferase</keyword>
<dbReference type="PANTHER" id="PTHR46529:SF1">
    <property type="entry name" value="TRNA WYBUTOSINE-SYNTHESIZING PROTEIN 4"/>
    <property type="match status" value="1"/>
</dbReference>
<evidence type="ECO:0000256" key="3">
    <source>
        <dbReference type="ARBA" id="ARBA00007039"/>
    </source>
</evidence>
<feature type="active site" evidence="16">
    <location>
        <position position="117"/>
    </location>
</feature>
<comment type="subunit">
    <text evidence="15">Tetradecamer that assembles into a two heptameric rings with a central cavity.</text>
</comment>
<keyword evidence="19" id="KW-1185">Reference proteome</keyword>
<dbReference type="Gene3D" id="3.90.226.10">
    <property type="entry name" value="2-enoyl-CoA Hydratase, Chain A, domain 1"/>
    <property type="match status" value="1"/>
</dbReference>
<dbReference type="InterPro" id="IPR018215">
    <property type="entry name" value="ClpP_Ser_AS"/>
</dbReference>
<name>A0A0V1H886_9BILA</name>
<keyword evidence="8" id="KW-0949">S-adenosyl-L-methionine</keyword>
<dbReference type="InterPro" id="IPR023562">
    <property type="entry name" value="ClpP/TepA"/>
</dbReference>
<dbReference type="UniPathway" id="UPA00375"/>
<dbReference type="PRINTS" id="PR00127">
    <property type="entry name" value="CLPPROTEASEP"/>
</dbReference>
<dbReference type="Gene3D" id="3.40.50.150">
    <property type="entry name" value="Vaccinia Virus protein VP39"/>
    <property type="match status" value="1"/>
</dbReference>
<dbReference type="Gene3D" id="2.120.10.80">
    <property type="entry name" value="Kelch-type beta propeller"/>
    <property type="match status" value="2"/>
</dbReference>
<keyword evidence="6 18" id="KW-0645">Protease</keyword>
<organism evidence="18 19">
    <name type="scientific">Trichinella zimbabwensis</name>
    <dbReference type="NCBI Taxonomy" id="268475"/>
    <lineage>
        <taxon>Eukaryota</taxon>
        <taxon>Metazoa</taxon>
        <taxon>Ecdysozoa</taxon>
        <taxon>Nematoda</taxon>
        <taxon>Enoplea</taxon>
        <taxon>Dorylaimia</taxon>
        <taxon>Trichinellida</taxon>
        <taxon>Trichinellidae</taxon>
        <taxon>Trichinella</taxon>
    </lineage>
</organism>
<dbReference type="InterPro" id="IPR007213">
    <property type="entry name" value="Ppm1/Ppm2/Tcmp"/>
</dbReference>
<evidence type="ECO:0000256" key="12">
    <source>
        <dbReference type="ARBA" id="ARBA00034021"/>
    </source>
</evidence>
<evidence type="ECO:0000256" key="4">
    <source>
        <dbReference type="ARBA" id="ARBA00010703"/>
    </source>
</evidence>
<protein>
    <recommendedName>
        <fullName evidence="17">Endopeptidase Clp</fullName>
        <ecNumber evidence="17">3.4.21.92</ecNumber>
    </recommendedName>
</protein>
<comment type="caution">
    <text evidence="18">The sequence shown here is derived from an EMBL/GenBank/DDBJ whole genome shotgun (WGS) entry which is preliminary data.</text>
</comment>
<dbReference type="EC" id="3.4.21.92" evidence="17"/>
<dbReference type="OrthoDB" id="2017408at2759"/>
<dbReference type="GO" id="GO:0030488">
    <property type="term" value="P:tRNA methylation"/>
    <property type="evidence" value="ECO:0007669"/>
    <property type="project" value="TreeGrafter"/>
</dbReference>
<keyword evidence="10" id="KW-0378">Hydrolase</keyword>
<dbReference type="Proteomes" id="UP000055024">
    <property type="component" value="Unassembled WGS sequence"/>
</dbReference>
<evidence type="ECO:0000256" key="10">
    <source>
        <dbReference type="ARBA" id="ARBA00022801"/>
    </source>
</evidence>
<keyword evidence="7" id="KW-0808">Transferase</keyword>
<dbReference type="InterPro" id="IPR033135">
    <property type="entry name" value="ClpP_His_AS"/>
</dbReference>
<dbReference type="SUPFAM" id="SSF53335">
    <property type="entry name" value="S-adenosyl-L-methionine-dependent methyltransferases"/>
    <property type="match status" value="1"/>
</dbReference>
<dbReference type="Pfam" id="PF04072">
    <property type="entry name" value="LCM"/>
    <property type="match status" value="1"/>
</dbReference>
<dbReference type="GO" id="GO:0004176">
    <property type="term" value="F:ATP-dependent peptidase activity"/>
    <property type="evidence" value="ECO:0007669"/>
    <property type="project" value="InterPro"/>
</dbReference>
<keyword evidence="9" id="KW-0819">tRNA processing</keyword>
<dbReference type="InterPro" id="IPR029045">
    <property type="entry name" value="ClpP/crotonase-like_dom_sf"/>
</dbReference>
<accession>A0A0V1H886</accession>
<dbReference type="PROSITE" id="PS00381">
    <property type="entry name" value="CLP_PROTEASE_SER"/>
    <property type="match status" value="1"/>
</dbReference>
<evidence type="ECO:0000256" key="5">
    <source>
        <dbReference type="ARBA" id="ARBA00022603"/>
    </source>
</evidence>
<evidence type="ECO:0000256" key="2">
    <source>
        <dbReference type="ARBA" id="ARBA00004797"/>
    </source>
</evidence>
<dbReference type="CDD" id="cd07017">
    <property type="entry name" value="S14_ClpP_2"/>
    <property type="match status" value="1"/>
</dbReference>
<dbReference type="PROSITE" id="PS00382">
    <property type="entry name" value="CLP_PROTEASE_HIS"/>
    <property type="match status" value="1"/>
</dbReference>
<dbReference type="AlphaFoldDB" id="A0A0V1H886"/>
<evidence type="ECO:0000256" key="17">
    <source>
        <dbReference type="PROSITE-ProRule" id="PRU10086"/>
    </source>
</evidence>
<dbReference type="SUPFAM" id="SSF52096">
    <property type="entry name" value="ClpP/crotonase"/>
    <property type="match status" value="1"/>
</dbReference>
<comment type="catalytic activity">
    <reaction evidence="13">
        <text>7-[(3S)-(3-amino-3-methoxycarbonyl)propyl]wyosine(37) in tRNA(Phe) + S-adenosyl-L-methionine + CO2 = wybutosine(37) in tRNA(Phe) + S-adenosyl-L-homocysteine + 2 H(+)</text>
        <dbReference type="Rhea" id="RHEA:37119"/>
        <dbReference type="Rhea" id="RHEA-COMP:11844"/>
        <dbReference type="Rhea" id="RHEA-COMP:11847"/>
        <dbReference type="ChEBI" id="CHEBI:15378"/>
        <dbReference type="ChEBI" id="CHEBI:16526"/>
        <dbReference type="ChEBI" id="CHEBI:57856"/>
        <dbReference type="ChEBI" id="CHEBI:59789"/>
        <dbReference type="ChEBI" id="CHEBI:73544"/>
        <dbReference type="ChEBI" id="CHEBI:74275"/>
        <dbReference type="EC" id="2.3.1.231"/>
    </reaction>
</comment>
<dbReference type="HAMAP" id="MF_00444">
    <property type="entry name" value="ClpP"/>
    <property type="match status" value="1"/>
</dbReference>
<feature type="active site" evidence="17">
    <location>
        <position position="142"/>
    </location>
</feature>
<dbReference type="FunFam" id="3.90.226.10:FF:000001">
    <property type="entry name" value="ATP-dependent Clp protease proteolytic subunit"/>
    <property type="match status" value="1"/>
</dbReference>
<dbReference type="Pfam" id="PF00574">
    <property type="entry name" value="CLP_protease"/>
    <property type="match status" value="1"/>
</dbReference>
<sequence>MFWRYFTRAFHACTFNKAPYIPIVVEQTGRGERAYDIFSRLLEERIICVMGPITDELSSLVIAQLLFLQSKSLTKPVHMYINSPGGSVTAGLGIYDTMQYIKPRILIATWCIGQACSMASLLLASGTEGYRNCLPNARVMIHQPSGQAVGQATDIMIQAEEIIKLKRQINKLYVKHTKKPYNIIEEAMERDRFMSPEDAADVMMTSEKCCSVARTNDTSTISKVSAARKKYFDDPFAVYFCKHIEKRTALINRGYYIRVHAIYKAVRVFIETSNFPVQIVNLGAGFDTLFFRLKKKYKEKITRFLDVDLPSVVKQKYAVLNKYDSVFFPEAEKCSTTSSGGTIQKSDEIFPFSSQYALVACDLRNNDELIALLLTGCRLCSMIPTLFIAECVLNYLNVNESNRLLEMFPVIFSKCSIISYEQVGGDGLYVAGHIKNRCTLFAVRSQVLPRDTFGRFMCEHFASVGSPLLSIDQYPDASSEIDRLNSLGWENVTVYSLSSIYYSSLSEQERKRISELEEFDEYEMWHLKCSHYVIVVGSTVSFFLHKLKSVFGESSCMPAEVGQGFRMQVKAHVAYVAKQADEIKRVGLRCIPMGENVILIGGWGASASGKHKRLASVCYWNVREDVVSIVEKKVTNFDQSKGRDPAERMFHSVTAVEDGQFVVFGGRTNPYNPMMDSWLCEITETKILKMEPLKMEQSKFRQIPRARYRHAACCIDDYFGRCVVFICGGIGLETADGKAKNTQSLKVLDDCWILNYQFQEWKQVANMPVTLHSHRCVYIASNGTVIVVGGLQSLDEHFSSALYLFSTVSNCWTMKWRWSPSVDRYSFTAHLIGEEMLLLVGGVNRDHGECHDVALVSLNDGKAICLQMELEVKMERVVADGFMFVNHDSVLIQNGDGHILYIVGGGGNCFSFGTLLNQHILRIDLPMLSF</sequence>
<evidence type="ECO:0000256" key="6">
    <source>
        <dbReference type="ARBA" id="ARBA00022670"/>
    </source>
</evidence>
<evidence type="ECO:0000256" key="13">
    <source>
        <dbReference type="ARBA" id="ARBA00049250"/>
    </source>
</evidence>
<dbReference type="PANTHER" id="PTHR46529">
    <property type="entry name" value="TRNA WYBUTOSINE-SYNTHESIZING PROTEIN 4"/>
    <property type="match status" value="1"/>
</dbReference>
<evidence type="ECO:0000256" key="11">
    <source>
        <dbReference type="ARBA" id="ARBA00022825"/>
    </source>
</evidence>
<dbReference type="InterPro" id="IPR029063">
    <property type="entry name" value="SAM-dependent_MTases_sf"/>
</dbReference>
<dbReference type="EMBL" id="JYDP01000112">
    <property type="protein sequence ID" value="KRZ06823.1"/>
    <property type="molecule type" value="Genomic_DNA"/>
</dbReference>
<dbReference type="STRING" id="268475.A0A0V1H886"/>